<comment type="caution">
    <text evidence="4">The sequence shown here is derived from an EMBL/GenBank/DDBJ whole genome shotgun (WGS) entry which is preliminary data.</text>
</comment>
<dbReference type="AlphaFoldDB" id="A0A1A6B9I3"/>
<dbReference type="EMBL" id="MAEM01000479">
    <property type="protein sequence ID" value="OBR99011.1"/>
    <property type="molecule type" value="Genomic_DNA"/>
</dbReference>
<evidence type="ECO:0000259" key="3">
    <source>
        <dbReference type="PROSITE" id="PS50801"/>
    </source>
</evidence>
<dbReference type="InterPro" id="IPR036513">
    <property type="entry name" value="STAS_dom_sf"/>
</dbReference>
<dbReference type="PANTHER" id="PTHR33495:SF2">
    <property type="entry name" value="ANTI-SIGMA FACTOR ANTAGONIST TM_1081-RELATED"/>
    <property type="match status" value="1"/>
</dbReference>
<dbReference type="RefSeq" id="WP_065136534.1">
    <property type="nucleotide sequence ID" value="NZ_JACKSU010000045.1"/>
</dbReference>
<dbReference type="Pfam" id="PF01740">
    <property type="entry name" value="STAS"/>
    <property type="match status" value="1"/>
</dbReference>
<dbReference type="Proteomes" id="UP000093757">
    <property type="component" value="Unassembled WGS sequence"/>
</dbReference>
<evidence type="ECO:0000313" key="7">
    <source>
        <dbReference type="Proteomes" id="UP000193928"/>
    </source>
</evidence>
<reference evidence="5 7" key="1">
    <citation type="submission" date="2016-01" db="EMBL/GenBank/DDBJ databases">
        <title>The new phylogeny of the genus Mycobacterium.</title>
        <authorList>
            <person name="Tarcisio F."/>
            <person name="Conor M."/>
            <person name="Antonella G."/>
            <person name="Elisabetta G."/>
            <person name="Giulia F.S."/>
            <person name="Sara T."/>
            <person name="Anna F."/>
            <person name="Clotilde B."/>
            <person name="Roberto B."/>
            <person name="Veronica D.S."/>
            <person name="Fabio R."/>
            <person name="Monica P."/>
            <person name="Olivier J."/>
            <person name="Enrico T."/>
            <person name="Nicola S."/>
        </authorList>
    </citation>
    <scope>NUCLEOTIDE SEQUENCE [LARGE SCALE GENOMIC DNA]</scope>
    <source>
        <strain evidence="5 7">DSM 44160</strain>
    </source>
</reference>
<dbReference type="CDD" id="cd07043">
    <property type="entry name" value="STAS_anti-anti-sigma_factors"/>
    <property type="match status" value="1"/>
</dbReference>
<dbReference type="OrthoDB" id="3700428at2"/>
<name>A0A1A6B9I3_MYCGO</name>
<protein>
    <recommendedName>
        <fullName evidence="2">Anti-sigma factor antagonist</fullName>
    </recommendedName>
</protein>
<keyword evidence="7" id="KW-1185">Reference proteome</keyword>
<dbReference type="Proteomes" id="UP000193928">
    <property type="component" value="Unassembled WGS sequence"/>
</dbReference>
<evidence type="ECO:0000256" key="1">
    <source>
        <dbReference type="ARBA" id="ARBA00009013"/>
    </source>
</evidence>
<proteinExistence type="inferred from homology"/>
<sequence length="141" mass="14585">MNLGPSDSFSIPVQLSDRLSLELGEPGSTLRASTVRSGSAVVIRAGGEVDAANEHTWRGLLAEASAVASRPGPLIVDVSGLDFMGCCAFAVLADQAERSRRRGVTLRLVSSDPGIARIVDACGFGHMLPVHPTTESALSAA</sequence>
<dbReference type="InterPro" id="IPR003658">
    <property type="entry name" value="Anti-sigma_ant"/>
</dbReference>
<dbReference type="SUPFAM" id="SSF52091">
    <property type="entry name" value="SpoIIaa-like"/>
    <property type="match status" value="1"/>
</dbReference>
<dbReference type="PANTHER" id="PTHR33495">
    <property type="entry name" value="ANTI-SIGMA FACTOR ANTAGONIST TM_1081-RELATED-RELATED"/>
    <property type="match status" value="1"/>
</dbReference>
<reference evidence="4 6" key="2">
    <citation type="submission" date="2016-06" db="EMBL/GenBank/DDBJ databases">
        <authorList>
            <person name="Kjaerup R.B."/>
            <person name="Dalgaard T.S."/>
            <person name="Juul-Madsen H.R."/>
        </authorList>
    </citation>
    <scope>NUCLEOTIDE SEQUENCE [LARGE SCALE GENOMIC DNA]</scope>
    <source>
        <strain evidence="4 6">1245752.6</strain>
    </source>
</reference>
<comment type="similarity">
    <text evidence="1 2">Belongs to the anti-sigma-factor antagonist family.</text>
</comment>
<dbReference type="EMBL" id="LQOY01000251">
    <property type="protein sequence ID" value="ORV66569.1"/>
    <property type="molecule type" value="Genomic_DNA"/>
</dbReference>
<dbReference type="PROSITE" id="PS50801">
    <property type="entry name" value="STAS"/>
    <property type="match status" value="1"/>
</dbReference>
<evidence type="ECO:0000313" key="6">
    <source>
        <dbReference type="Proteomes" id="UP000093757"/>
    </source>
</evidence>
<feature type="domain" description="STAS" evidence="3">
    <location>
        <begin position="30"/>
        <end position="141"/>
    </location>
</feature>
<dbReference type="NCBIfam" id="TIGR00377">
    <property type="entry name" value="ant_ant_sig"/>
    <property type="match status" value="1"/>
</dbReference>
<evidence type="ECO:0000313" key="4">
    <source>
        <dbReference type="EMBL" id="OBR99011.1"/>
    </source>
</evidence>
<dbReference type="Gene3D" id="3.30.750.24">
    <property type="entry name" value="STAS domain"/>
    <property type="match status" value="1"/>
</dbReference>
<gene>
    <name evidence="4" type="ORF">A9W98_02525</name>
    <name evidence="5" type="ORF">AWC08_09530</name>
</gene>
<organism evidence="4 6">
    <name type="scientific">Mycobacterium gordonae</name>
    <dbReference type="NCBI Taxonomy" id="1778"/>
    <lineage>
        <taxon>Bacteria</taxon>
        <taxon>Bacillati</taxon>
        <taxon>Actinomycetota</taxon>
        <taxon>Actinomycetes</taxon>
        <taxon>Mycobacteriales</taxon>
        <taxon>Mycobacteriaceae</taxon>
        <taxon>Mycobacterium</taxon>
    </lineage>
</organism>
<evidence type="ECO:0000313" key="5">
    <source>
        <dbReference type="EMBL" id="ORV66569.1"/>
    </source>
</evidence>
<evidence type="ECO:0000256" key="2">
    <source>
        <dbReference type="RuleBase" id="RU003749"/>
    </source>
</evidence>
<accession>A0A1A6B9I3</accession>
<dbReference type="GO" id="GO:0043856">
    <property type="term" value="F:anti-sigma factor antagonist activity"/>
    <property type="evidence" value="ECO:0007669"/>
    <property type="project" value="InterPro"/>
</dbReference>
<dbReference type="InterPro" id="IPR002645">
    <property type="entry name" value="STAS_dom"/>
</dbReference>